<feature type="domain" description="Phosphatidylglycerol lysyltransferase C-terminal" evidence="1">
    <location>
        <begin position="24"/>
        <end position="290"/>
    </location>
</feature>
<dbReference type="InterPro" id="IPR016181">
    <property type="entry name" value="Acyl_CoA_acyltransferase"/>
</dbReference>
<dbReference type="EMBL" id="RCYR01000001">
    <property type="protein sequence ID" value="RYS82158.1"/>
    <property type="molecule type" value="Genomic_DNA"/>
</dbReference>
<evidence type="ECO:0000313" key="4">
    <source>
        <dbReference type="Proteomes" id="UP000095787"/>
    </source>
</evidence>
<proteinExistence type="predicted"/>
<reference evidence="3 5" key="2">
    <citation type="journal article" date="2019" name="Science, e1252229">
        <title>Invertible promoters mediate bacterial phase variation, antibiotic resistance, and host adaptation in the gut.</title>
        <authorList>
            <person name="Jiang X."/>
            <person name="Hall A.B."/>
            <person name="Arthur T.D."/>
            <person name="Plichta D.R."/>
            <person name="Covington C.T."/>
            <person name="Poyet M."/>
            <person name="Crothers J."/>
            <person name="Moses P.L."/>
            <person name="Tolonen A.C."/>
            <person name="Vlamakis H."/>
            <person name="Alm E.J."/>
            <person name="Xavier R.J."/>
        </authorList>
    </citation>
    <scope>NUCLEOTIDE SEQUENCE [LARGE SCALE GENOMIC DNA]</scope>
    <source>
        <strain evidence="3">Aa_0143</strain>
        <strain evidence="5">aa_0143</strain>
    </source>
</reference>
<dbReference type="Proteomes" id="UP000095787">
    <property type="component" value="Unassembled WGS sequence"/>
</dbReference>
<dbReference type="Pfam" id="PF09924">
    <property type="entry name" value="LPG_synthase_C"/>
    <property type="match status" value="1"/>
</dbReference>
<evidence type="ECO:0000313" key="5">
    <source>
        <dbReference type="Proteomes" id="UP000292665"/>
    </source>
</evidence>
<dbReference type="PANTHER" id="PTHR41373:SF1">
    <property type="entry name" value="PHOSPHATIDYLGLYCEROL LYSYLTRANSFERASE C-TERMINAL DOMAIN-CONTAINING PROTEIN"/>
    <property type="match status" value="1"/>
</dbReference>
<dbReference type="InterPro" id="IPR024320">
    <property type="entry name" value="LPG_synthase_C"/>
</dbReference>
<dbReference type="GeneID" id="97328957"/>
<sequence length="299" mass="34995">MTEPTFKRPELEDKEIISSYFEKAQSRSCERTFVNVYLWSRHYKVQYAIIEDTLVFRDSGKNLSFTYPAGEPENVKKALEFLMEYCKEKDVPFILYNVTPHMFAQLDKWYPKKFFIEYNRDLADYVYETEKLASLAGKKLHGKRNHINKFKALYPDWSYEPLNDDNVEDCFQMALKWRNKNGCEDDPEKNAEMCVTLNSLRLYKELGLKGGVLKADGKIVAFTVGEPVSDDTFVVHIEKAFAEVDGAYPMINQQFVQHECMEYEYVNREEDTGAEGLRKAKLSYRPAFLEEKGIVKEME</sequence>
<dbReference type="Gene3D" id="3.40.630.30">
    <property type="match status" value="1"/>
</dbReference>
<dbReference type="SUPFAM" id="SSF55729">
    <property type="entry name" value="Acyl-CoA N-acyltransferases (Nat)"/>
    <property type="match status" value="2"/>
</dbReference>
<dbReference type="Proteomes" id="UP000292665">
    <property type="component" value="Unassembled WGS sequence"/>
</dbReference>
<dbReference type="RefSeq" id="WP_004845771.1">
    <property type="nucleotide sequence ID" value="NZ_AP028249.1"/>
</dbReference>
<evidence type="ECO:0000313" key="2">
    <source>
        <dbReference type="EMBL" id="CUO24589.1"/>
    </source>
</evidence>
<organism evidence="2 4">
    <name type="scientific">[Ruminococcus] torques</name>
    <dbReference type="NCBI Taxonomy" id="33039"/>
    <lineage>
        <taxon>Bacteria</taxon>
        <taxon>Bacillati</taxon>
        <taxon>Bacillota</taxon>
        <taxon>Clostridia</taxon>
        <taxon>Lachnospirales</taxon>
        <taxon>Lachnospiraceae</taxon>
        <taxon>Mediterraneibacter</taxon>
    </lineage>
</organism>
<evidence type="ECO:0000259" key="1">
    <source>
        <dbReference type="Pfam" id="PF09924"/>
    </source>
</evidence>
<evidence type="ECO:0000313" key="3">
    <source>
        <dbReference type="EMBL" id="RYS82158.1"/>
    </source>
</evidence>
<accession>A0A174DJS7</accession>
<dbReference type="InterPro" id="IPR016732">
    <property type="entry name" value="UCP018688"/>
</dbReference>
<reference evidence="2 4" key="1">
    <citation type="submission" date="2015-09" db="EMBL/GenBank/DDBJ databases">
        <authorList>
            <consortium name="Pathogen Informatics"/>
        </authorList>
    </citation>
    <scope>NUCLEOTIDE SEQUENCE [LARGE SCALE GENOMIC DNA]</scope>
    <source>
        <strain evidence="2 4">2789STDY5834841</strain>
    </source>
</reference>
<dbReference type="CDD" id="cd01670">
    <property type="entry name" value="Death"/>
    <property type="match status" value="1"/>
</dbReference>
<protein>
    <submittedName>
        <fullName evidence="3">DUF2156 domain-containing protein</fullName>
    </submittedName>
    <submittedName>
        <fullName evidence="2">Uncharacterized conserved protein</fullName>
    </submittedName>
</protein>
<name>A0A174DJS7_9FIRM</name>
<gene>
    <name evidence="3" type="ORF">EAI93_00140</name>
    <name evidence="2" type="ORF">ERS852456_02005</name>
</gene>
<dbReference type="PIRSF" id="PIRSF018688">
    <property type="entry name" value="UCP018688"/>
    <property type="match status" value="1"/>
</dbReference>
<dbReference type="AlphaFoldDB" id="A0A174DJS7"/>
<dbReference type="PANTHER" id="PTHR41373">
    <property type="entry name" value="DUF2156 DOMAIN-CONTAINING PROTEIN"/>
    <property type="match status" value="1"/>
</dbReference>
<dbReference type="EMBL" id="CYZO01000027">
    <property type="protein sequence ID" value="CUO24589.1"/>
    <property type="molecule type" value="Genomic_DNA"/>
</dbReference>